<evidence type="ECO:0000259" key="9">
    <source>
        <dbReference type="Pfam" id="PF18388"/>
    </source>
</evidence>
<evidence type="ECO:0000256" key="7">
    <source>
        <dbReference type="ARBA" id="ARBA00060351"/>
    </source>
</evidence>
<feature type="compositionally biased region" description="Basic and acidic residues" evidence="8">
    <location>
        <begin position="178"/>
        <end position="188"/>
    </location>
</feature>
<comment type="caution">
    <text evidence="10">The sequence shown here is derived from an EMBL/GenBank/DDBJ whole genome shotgun (WGS) entry which is preliminary data.</text>
</comment>
<dbReference type="InterPro" id="IPR040666">
    <property type="entry name" value="Atg29_N"/>
</dbReference>
<dbReference type="GeneID" id="59286405"/>
<evidence type="ECO:0000256" key="4">
    <source>
        <dbReference type="ARBA" id="ARBA00022448"/>
    </source>
</evidence>
<dbReference type="PANTHER" id="PTHR40012">
    <property type="entry name" value="AUTOPHAGY-RELATED PROTEIN 29"/>
    <property type="match status" value="1"/>
</dbReference>
<reference evidence="10 11" key="1">
    <citation type="journal article" date="2020" name="Genomics">
        <title>Complete, high-quality genomes from long-read metagenomic sequencing of two wolf lichen thalli reveals enigmatic genome architecture.</title>
        <authorList>
            <person name="McKenzie S.K."/>
            <person name="Walston R.F."/>
            <person name="Allen J.L."/>
        </authorList>
    </citation>
    <scope>NUCLEOTIDE SEQUENCE [LARGE SCALE GENOMIC DNA]</scope>
    <source>
        <strain evidence="10">WasteWater2</strain>
    </source>
</reference>
<evidence type="ECO:0000313" key="10">
    <source>
        <dbReference type="EMBL" id="KAF6237272.1"/>
    </source>
</evidence>
<dbReference type="Pfam" id="PF18388">
    <property type="entry name" value="ATG29_N"/>
    <property type="match status" value="1"/>
</dbReference>
<sequence>MAQHLDQDLPQSPTEPDYVHYTVFVRLPFPRGDFVDPPSVEWNGKKDRELSDLLSKATAKGRDIDWHATAERFNVSLTFLSQQAALLYERQLSQVRAGLQKANRLSSGASPTPGSVSGSGTVGGYAMTRGGSGGMERSTSSFTLADPAQDREYRLHYHIERKSEQPLMVKQVQYFHEQHDRARSRENSGRSIEASPKQQQRPIGREASPSAIASDSSSSSSSDDAPHPLSRSRAFARRPRYSSSKAPLNPLSDADEEDEDSPPFLPFSDARPFTPPMPTDPSSTLKISPKRPTSRRSPPATLTKPKASNLPQTAHSSSSSVQSQSQSQNRPPQHNALSTLSPRQRRMAKEGSEGTPSMGSSFSELDEASVTQSALEEHLANEMTHGSVASRMSTISQALRSRYL</sequence>
<keyword evidence="11" id="KW-1185">Reference proteome</keyword>
<evidence type="ECO:0000256" key="8">
    <source>
        <dbReference type="SAM" id="MobiDB-lite"/>
    </source>
</evidence>
<evidence type="ECO:0000256" key="6">
    <source>
        <dbReference type="ARBA" id="ARBA00023006"/>
    </source>
</evidence>
<accession>A0A8H6FYU1</accession>
<gene>
    <name evidence="10" type="ORF">HO173_004741</name>
</gene>
<dbReference type="GO" id="GO:0000407">
    <property type="term" value="C:phagophore assembly site"/>
    <property type="evidence" value="ECO:0007669"/>
    <property type="project" value="UniProtKB-SubCell"/>
</dbReference>
<feature type="compositionally biased region" description="Low complexity" evidence="8">
    <location>
        <begin position="106"/>
        <end position="119"/>
    </location>
</feature>
<organism evidence="10 11">
    <name type="scientific">Letharia columbiana</name>
    <dbReference type="NCBI Taxonomy" id="112416"/>
    <lineage>
        <taxon>Eukaryota</taxon>
        <taxon>Fungi</taxon>
        <taxon>Dikarya</taxon>
        <taxon>Ascomycota</taxon>
        <taxon>Pezizomycotina</taxon>
        <taxon>Lecanoromycetes</taxon>
        <taxon>OSLEUM clade</taxon>
        <taxon>Lecanoromycetidae</taxon>
        <taxon>Lecanorales</taxon>
        <taxon>Lecanorineae</taxon>
        <taxon>Parmeliaceae</taxon>
        <taxon>Letharia</taxon>
    </lineage>
</organism>
<name>A0A8H6FYU1_9LECA</name>
<dbReference type="GO" id="GO:0015031">
    <property type="term" value="P:protein transport"/>
    <property type="evidence" value="ECO:0007669"/>
    <property type="project" value="UniProtKB-KW"/>
</dbReference>
<evidence type="ECO:0000256" key="3">
    <source>
        <dbReference type="ARBA" id="ARBA00013784"/>
    </source>
</evidence>
<comment type="function">
    <text evidence="7">Plays a role in autophagy. Functions at the preautophagosomal structure (PAS) in order to form normal autophagosomes under starvation conditions. Also plays a role in mitophagy and regulation of filamentous growth.</text>
</comment>
<keyword evidence="4" id="KW-0813">Transport</keyword>
<feature type="region of interest" description="Disordered" evidence="8">
    <location>
        <begin position="178"/>
        <end position="373"/>
    </location>
</feature>
<dbReference type="EMBL" id="JACCJC010000015">
    <property type="protein sequence ID" value="KAF6237272.1"/>
    <property type="molecule type" value="Genomic_DNA"/>
</dbReference>
<dbReference type="OrthoDB" id="10259236at2759"/>
<comment type="similarity">
    <text evidence="2">Belongs to the ATG29 family.</text>
</comment>
<protein>
    <recommendedName>
        <fullName evidence="3">Autophagy-related protein 29</fullName>
    </recommendedName>
</protein>
<evidence type="ECO:0000256" key="5">
    <source>
        <dbReference type="ARBA" id="ARBA00022927"/>
    </source>
</evidence>
<comment type="subcellular location">
    <subcellularLocation>
        <location evidence="1">Preautophagosomal structure</location>
    </subcellularLocation>
</comment>
<proteinExistence type="inferred from homology"/>
<feature type="region of interest" description="Disordered" evidence="8">
    <location>
        <begin position="103"/>
        <end position="147"/>
    </location>
</feature>
<evidence type="ECO:0000256" key="1">
    <source>
        <dbReference type="ARBA" id="ARBA00004329"/>
    </source>
</evidence>
<keyword evidence="5" id="KW-0653">Protein transport</keyword>
<feature type="compositionally biased region" description="Low complexity" evidence="8">
    <location>
        <begin position="316"/>
        <end position="328"/>
    </location>
</feature>
<dbReference type="Proteomes" id="UP000578531">
    <property type="component" value="Unassembled WGS sequence"/>
</dbReference>
<dbReference type="Gene3D" id="1.10.10.2570">
    <property type="match status" value="1"/>
</dbReference>
<feature type="compositionally biased region" description="Polar residues" evidence="8">
    <location>
        <begin position="354"/>
        <end position="373"/>
    </location>
</feature>
<evidence type="ECO:0000256" key="2">
    <source>
        <dbReference type="ARBA" id="ARBA00010082"/>
    </source>
</evidence>
<dbReference type="PANTHER" id="PTHR40012:SF1">
    <property type="entry name" value="AUTOPHAGY-RELATED PROTEIN 29"/>
    <property type="match status" value="1"/>
</dbReference>
<dbReference type="RefSeq" id="XP_037166600.1">
    <property type="nucleotide sequence ID" value="XM_037306662.1"/>
</dbReference>
<dbReference type="AlphaFoldDB" id="A0A8H6FYU1"/>
<dbReference type="FunFam" id="1.10.10.2570:FF:000001">
    <property type="entry name" value="Autophagy-related protein 29"/>
    <property type="match status" value="1"/>
</dbReference>
<dbReference type="InterPro" id="IPR039362">
    <property type="entry name" value="ATG29_sf"/>
</dbReference>
<dbReference type="GO" id="GO:0000045">
    <property type="term" value="P:autophagosome assembly"/>
    <property type="evidence" value="ECO:0007669"/>
    <property type="project" value="InterPro"/>
</dbReference>
<feature type="domain" description="Atg29 N-terminal" evidence="9">
    <location>
        <begin position="21"/>
        <end position="75"/>
    </location>
</feature>
<keyword evidence="6" id="KW-0072">Autophagy</keyword>
<evidence type="ECO:0000313" key="11">
    <source>
        <dbReference type="Proteomes" id="UP000578531"/>
    </source>
</evidence>
<feature type="compositionally biased region" description="Low complexity" evidence="8">
    <location>
        <begin position="207"/>
        <end position="229"/>
    </location>
</feature>
<feature type="compositionally biased region" description="Polar residues" evidence="8">
    <location>
        <begin position="329"/>
        <end position="342"/>
    </location>
</feature>
<dbReference type="InterPro" id="IPR039113">
    <property type="entry name" value="ATG29"/>
</dbReference>